<keyword evidence="15" id="KW-1185">Reference proteome</keyword>
<proteinExistence type="inferred from homology"/>
<feature type="domain" description="RDRP C-terminal head" evidence="13">
    <location>
        <begin position="969"/>
        <end position="1119"/>
    </location>
</feature>
<evidence type="ECO:0000256" key="2">
    <source>
        <dbReference type="ARBA" id="ARBA00022484"/>
    </source>
</evidence>
<dbReference type="InterPro" id="IPR058763">
    <property type="entry name" value="RRM_RDR1/2-like"/>
</dbReference>
<accession>A0AAW1X5S6</accession>
<evidence type="ECO:0000259" key="12">
    <source>
        <dbReference type="Pfam" id="PF26252"/>
    </source>
</evidence>
<evidence type="ECO:0000259" key="13">
    <source>
        <dbReference type="Pfam" id="PF26253"/>
    </source>
</evidence>
<evidence type="ECO:0000259" key="10">
    <source>
        <dbReference type="Pfam" id="PF24823"/>
    </source>
</evidence>
<dbReference type="InterPro" id="IPR007855">
    <property type="entry name" value="RDRP"/>
</dbReference>
<evidence type="ECO:0000256" key="1">
    <source>
        <dbReference type="ARBA" id="ARBA00005762"/>
    </source>
</evidence>
<feature type="domain" description="RDRP core" evidence="9">
    <location>
        <begin position="371"/>
        <end position="948"/>
    </location>
</feature>
<protein>
    <recommendedName>
        <fullName evidence="8">RNA-dependent RNA polymerase</fullName>
        <ecNumber evidence="8">2.7.7.48</ecNumber>
    </recommendedName>
</protein>
<keyword evidence="5 8" id="KW-0694">RNA-binding</keyword>
<keyword evidence="2 8" id="KW-0696">RNA-directed RNA polymerase</keyword>
<dbReference type="GO" id="GO:0003968">
    <property type="term" value="F:RNA-directed RNA polymerase activity"/>
    <property type="evidence" value="ECO:0007669"/>
    <property type="project" value="UniProtKB-KW"/>
</dbReference>
<reference evidence="14 15" key="1">
    <citation type="journal article" date="2023" name="G3 (Bethesda)">
        <title>A chromosome-length genome assembly and annotation of blackberry (Rubus argutus, cv. 'Hillquist').</title>
        <authorList>
            <person name="Bruna T."/>
            <person name="Aryal R."/>
            <person name="Dudchenko O."/>
            <person name="Sargent D.J."/>
            <person name="Mead D."/>
            <person name="Buti M."/>
            <person name="Cavallini A."/>
            <person name="Hytonen T."/>
            <person name="Andres J."/>
            <person name="Pham M."/>
            <person name="Weisz D."/>
            <person name="Mascagni F."/>
            <person name="Usai G."/>
            <person name="Natali L."/>
            <person name="Bassil N."/>
            <person name="Fernandez G.E."/>
            <person name="Lomsadze A."/>
            <person name="Armour M."/>
            <person name="Olukolu B."/>
            <person name="Poorten T."/>
            <person name="Britton C."/>
            <person name="Davik J."/>
            <person name="Ashrafi H."/>
            <person name="Aiden E.L."/>
            <person name="Borodovsky M."/>
            <person name="Worthington M."/>
        </authorList>
    </citation>
    <scope>NUCLEOTIDE SEQUENCE [LARGE SCALE GENOMIC DNA]</scope>
    <source>
        <strain evidence="14">PI 553951</strain>
    </source>
</reference>
<evidence type="ECO:0000313" key="15">
    <source>
        <dbReference type="Proteomes" id="UP001457282"/>
    </source>
</evidence>
<organism evidence="14 15">
    <name type="scientific">Rubus argutus</name>
    <name type="common">Southern blackberry</name>
    <dbReference type="NCBI Taxonomy" id="59490"/>
    <lineage>
        <taxon>Eukaryota</taxon>
        <taxon>Viridiplantae</taxon>
        <taxon>Streptophyta</taxon>
        <taxon>Embryophyta</taxon>
        <taxon>Tracheophyta</taxon>
        <taxon>Spermatophyta</taxon>
        <taxon>Magnoliopsida</taxon>
        <taxon>eudicotyledons</taxon>
        <taxon>Gunneridae</taxon>
        <taxon>Pentapetalae</taxon>
        <taxon>rosids</taxon>
        <taxon>fabids</taxon>
        <taxon>Rosales</taxon>
        <taxon>Rosaceae</taxon>
        <taxon>Rosoideae</taxon>
        <taxon>Rosoideae incertae sedis</taxon>
        <taxon>Rubus</taxon>
    </lineage>
</organism>
<dbReference type="PANTHER" id="PTHR23079:SF1">
    <property type="entry name" value="RNA-DEPENDENT RNA POLYMERASE 1"/>
    <property type="match status" value="1"/>
</dbReference>
<evidence type="ECO:0000256" key="8">
    <source>
        <dbReference type="RuleBase" id="RU363098"/>
    </source>
</evidence>
<dbReference type="InterPro" id="IPR057596">
    <property type="entry name" value="RDRP_core"/>
</dbReference>
<keyword evidence="4 8" id="KW-0548">Nucleotidyltransferase</keyword>
<evidence type="ECO:0000259" key="9">
    <source>
        <dbReference type="Pfam" id="PF05183"/>
    </source>
</evidence>
<sequence>MEKTIRLYGFRSGESAKKIKVFLEQHTGEGSVYALKLRPAKRGGRYNAIIQFQSAGQAEFIISLAKPKLWYGTTYLNAYPADHDIVPKPKTFLHSLQNVVLHFGCQVANDKFSILWSTADVSVDFEFGMRKLQFQLLYHRVVYRLQLLYENIWQIELHCPRRGTAKYLVIQLYGAPRIYEQHVCFSGNVDEGPTMDYYWDVPDDQWVRTIDFTPSSCIGQSSSLCLELPSGCQLPDFEENFAYYKESDGKFILETGSPFSCNQDLVPIVGSPAGVDLPYDILFKINLLVQLGCLSGPTLDNNFYRLVDPQRMIRACIEYALDKLSNLKECCYEPSVWLNEEYRKYLTSKKHPKSALISLDSGLVYVRRVQITPSKVHFSGPEINVSNRVLRHYYNDIDNFLRVSFVDEEMENLYSTDLSPRTSTRKTCIYERILSILSKGIVIGEKKFEFLAFSSSQLKENSLWMFASRYGLTADDIREWMGDFRQIRNVAKFAARLGQSFGSSTETLSVGRHEIEVIPDITVNWGGVEYVFSDGIGKISADFARRVALKCGYEAPMPSAFQIRYGGYKGVVAVDPTSSMKLSLRKSMCKYESDNTKLDVLTCSKFQPCILNRQVITLLSTLGVQDDVFLKKQRAAVQQLDAILTDPLKAEEALNLMHAGECTNILKELLMCGYKPNVEPFLSMMLQTFRASKLLQLWTKTRIFIPDGRAMMGCLDETRTLEYGQVFVQVSRNRHRQLLDDSFMLSGSSSDSRVIIKGKVVVAKNPCLHPGDVRVLRAVNVPELLHMVDCVIFPQKGLRWLFLYPHPNECSGSDLDGDIYFVCWDPELIPCKQIPPMDYSPAPTVEMDHDVTIEEVEEHFVNFMVNDSLGIICSAHTVFADREPDKAMSPPCKELAKLASIAVDFKKTGVAAVIPPELYIKEYPDFMEKPDKPTYLSSNVIGKLFREVKDIAPHDCSIRSFTYQVATKSYDPDMEVDGFEDYIKDAFYYKDNYDYKLGNLLDYYGIKTEAEILSGSIMRMSNFFTKRRDTDAMNRAVRSLRKEARAWFNEQETSLDSGVDDVYAKASAWYYVTYHPTYFGLYNEGMKRDHFISFPWCVYDKLIHIKKDKVKQARHLSSLESQFRYGLHLI</sequence>
<comment type="similarity">
    <text evidence="1 8">Belongs to the RdRP family.</text>
</comment>
<name>A0AAW1X5S6_RUBAR</name>
<dbReference type="Pfam" id="PF24823">
    <property type="entry name" value="PH_RDR2"/>
    <property type="match status" value="1"/>
</dbReference>
<feature type="domain" description="RDR1/2-like PH-like" evidence="10">
    <location>
        <begin position="101"/>
        <end position="251"/>
    </location>
</feature>
<comment type="function">
    <text evidence="8">Probably involved in the RNA silencing pathway and required for the generation of small interfering RNAs (siRNAs).</text>
</comment>
<dbReference type="Pfam" id="PF26252">
    <property type="entry name" value="RdRP_helical"/>
    <property type="match status" value="1"/>
</dbReference>
<comment type="caution">
    <text evidence="14">The sequence shown here is derived from an EMBL/GenBank/DDBJ whole genome shotgun (WGS) entry which is preliminary data.</text>
</comment>
<comment type="catalytic activity">
    <reaction evidence="7 8">
        <text>RNA(n) + a ribonucleoside 5'-triphosphate = RNA(n+1) + diphosphate</text>
        <dbReference type="Rhea" id="RHEA:21248"/>
        <dbReference type="Rhea" id="RHEA-COMP:14527"/>
        <dbReference type="Rhea" id="RHEA-COMP:17342"/>
        <dbReference type="ChEBI" id="CHEBI:33019"/>
        <dbReference type="ChEBI" id="CHEBI:61557"/>
        <dbReference type="ChEBI" id="CHEBI:140395"/>
        <dbReference type="EC" id="2.7.7.48"/>
    </reaction>
</comment>
<dbReference type="EMBL" id="JBEDUW010000004">
    <property type="protein sequence ID" value="KAK9931735.1"/>
    <property type="molecule type" value="Genomic_DNA"/>
</dbReference>
<dbReference type="Proteomes" id="UP001457282">
    <property type="component" value="Unassembled WGS sequence"/>
</dbReference>
<evidence type="ECO:0000313" key="14">
    <source>
        <dbReference type="EMBL" id="KAK9931735.1"/>
    </source>
</evidence>
<dbReference type="InterPro" id="IPR057590">
    <property type="entry name" value="PH_RDR1/2-like"/>
</dbReference>
<dbReference type="PANTHER" id="PTHR23079">
    <property type="entry name" value="RNA-DEPENDENT RNA POLYMERASE"/>
    <property type="match status" value="1"/>
</dbReference>
<evidence type="ECO:0000256" key="7">
    <source>
        <dbReference type="ARBA" id="ARBA00048744"/>
    </source>
</evidence>
<dbReference type="GO" id="GO:0030422">
    <property type="term" value="P:siRNA processing"/>
    <property type="evidence" value="ECO:0007669"/>
    <property type="project" value="TreeGrafter"/>
</dbReference>
<dbReference type="Pfam" id="PF26253">
    <property type="entry name" value="RdRP_head"/>
    <property type="match status" value="1"/>
</dbReference>
<keyword evidence="6 8" id="KW-0943">RNA-mediated gene silencing</keyword>
<gene>
    <name evidence="14" type="ORF">M0R45_019001</name>
</gene>
<evidence type="ECO:0000256" key="5">
    <source>
        <dbReference type="ARBA" id="ARBA00022884"/>
    </source>
</evidence>
<evidence type="ECO:0000256" key="3">
    <source>
        <dbReference type="ARBA" id="ARBA00022679"/>
    </source>
</evidence>
<keyword evidence="3 8" id="KW-0808">Transferase</keyword>
<dbReference type="GO" id="GO:0003723">
    <property type="term" value="F:RNA binding"/>
    <property type="evidence" value="ECO:0007669"/>
    <property type="project" value="UniProtKB-KW"/>
</dbReference>
<dbReference type="EC" id="2.7.7.48" evidence="8"/>
<dbReference type="Pfam" id="PF05183">
    <property type="entry name" value="RdRP"/>
    <property type="match status" value="1"/>
</dbReference>
<feature type="domain" description="RDRP helical" evidence="12">
    <location>
        <begin position="272"/>
        <end position="351"/>
    </location>
</feature>
<dbReference type="InterPro" id="IPR058751">
    <property type="entry name" value="RDRP_helical"/>
</dbReference>
<dbReference type="AlphaFoldDB" id="A0AAW1X5S6"/>
<dbReference type="Pfam" id="PF26250">
    <property type="entry name" value="RRM_RdRP1_2"/>
    <property type="match status" value="1"/>
</dbReference>
<evidence type="ECO:0000259" key="11">
    <source>
        <dbReference type="Pfam" id="PF26250"/>
    </source>
</evidence>
<dbReference type="InterPro" id="IPR058752">
    <property type="entry name" value="RDRP_C_head"/>
</dbReference>
<feature type="domain" description="RDR1/2-like RRM" evidence="11">
    <location>
        <begin position="4"/>
        <end position="82"/>
    </location>
</feature>
<dbReference type="GO" id="GO:0031380">
    <property type="term" value="C:nuclear RNA-directed RNA polymerase complex"/>
    <property type="evidence" value="ECO:0007669"/>
    <property type="project" value="TreeGrafter"/>
</dbReference>
<evidence type="ECO:0000256" key="4">
    <source>
        <dbReference type="ARBA" id="ARBA00022695"/>
    </source>
</evidence>
<evidence type="ECO:0000256" key="6">
    <source>
        <dbReference type="ARBA" id="ARBA00023158"/>
    </source>
</evidence>